<evidence type="ECO:0008006" key="4">
    <source>
        <dbReference type="Google" id="ProtNLM"/>
    </source>
</evidence>
<dbReference type="AlphaFoldDB" id="A0A9X2W7Q6"/>
<evidence type="ECO:0000313" key="3">
    <source>
        <dbReference type="Proteomes" id="UP001150641"/>
    </source>
</evidence>
<keyword evidence="1" id="KW-0812">Transmembrane</keyword>
<keyword evidence="3" id="KW-1185">Reference proteome</keyword>
<proteinExistence type="predicted"/>
<dbReference type="Proteomes" id="UP001150641">
    <property type="component" value="Unassembled WGS sequence"/>
</dbReference>
<sequence length="82" mass="8465">MGLLTWVIIGVLVGIAMNRLRPASGGGFAVAQLLAVTGALIGGYVCAVFNIGTLATLEPTSLLAALAGSLLFLFVFRKLRMS</sequence>
<keyword evidence="1" id="KW-0472">Membrane</keyword>
<protein>
    <recommendedName>
        <fullName evidence="4">Transglycosylase</fullName>
    </recommendedName>
</protein>
<keyword evidence="1" id="KW-1133">Transmembrane helix</keyword>
<name>A0A9X2W7Q6_9ENTR</name>
<reference evidence="2" key="1">
    <citation type="submission" date="2022-03" db="EMBL/GenBank/DDBJ databases">
        <title>Proposal of a novel genus Dryocolo and two novel species.</title>
        <authorList>
            <person name="Maddock D.W."/>
            <person name="Brady C.L."/>
            <person name="Denman S."/>
            <person name="Arnold D."/>
        </authorList>
    </citation>
    <scope>NUCLEOTIDE SEQUENCE</scope>
    <source>
        <strain evidence="2">H6W4</strain>
    </source>
</reference>
<feature type="transmembrane region" description="Helical" evidence="1">
    <location>
        <begin position="33"/>
        <end position="55"/>
    </location>
</feature>
<feature type="transmembrane region" description="Helical" evidence="1">
    <location>
        <begin position="61"/>
        <end position="79"/>
    </location>
</feature>
<dbReference type="RefSeq" id="WP_271122524.1">
    <property type="nucleotide sequence ID" value="NZ_JALHAN010000062.1"/>
</dbReference>
<organism evidence="2 3">
    <name type="scientific">Dryocola boscaweniae</name>
    <dbReference type="NCBI Taxonomy" id="2925397"/>
    <lineage>
        <taxon>Bacteria</taxon>
        <taxon>Pseudomonadati</taxon>
        <taxon>Pseudomonadota</taxon>
        <taxon>Gammaproteobacteria</taxon>
        <taxon>Enterobacterales</taxon>
        <taxon>Enterobacteriaceae</taxon>
        <taxon>Dryocola</taxon>
    </lineage>
</organism>
<feature type="transmembrane region" description="Helical" evidence="1">
    <location>
        <begin position="6"/>
        <end position="21"/>
    </location>
</feature>
<gene>
    <name evidence="2" type="ORF">MUA00_07755</name>
</gene>
<comment type="caution">
    <text evidence="2">The sequence shown here is derived from an EMBL/GenBank/DDBJ whole genome shotgun (WGS) entry which is preliminary data.</text>
</comment>
<evidence type="ECO:0000256" key="1">
    <source>
        <dbReference type="SAM" id="Phobius"/>
    </source>
</evidence>
<dbReference type="EMBL" id="JALHAP010000075">
    <property type="protein sequence ID" value="MCT4701698.1"/>
    <property type="molecule type" value="Genomic_DNA"/>
</dbReference>
<evidence type="ECO:0000313" key="2">
    <source>
        <dbReference type="EMBL" id="MCT4701698.1"/>
    </source>
</evidence>
<accession>A0A9X2W7Q6</accession>